<protein>
    <submittedName>
        <fullName evidence="1">Uncharacterized protein</fullName>
    </submittedName>
</protein>
<name>A0ACD3AR86_9AGAR</name>
<dbReference type="EMBL" id="ML208366">
    <property type="protein sequence ID" value="TFK67831.1"/>
    <property type="molecule type" value="Genomic_DNA"/>
</dbReference>
<accession>A0ACD3AR86</accession>
<organism evidence="1 2">
    <name type="scientific">Pluteus cervinus</name>
    <dbReference type="NCBI Taxonomy" id="181527"/>
    <lineage>
        <taxon>Eukaryota</taxon>
        <taxon>Fungi</taxon>
        <taxon>Dikarya</taxon>
        <taxon>Basidiomycota</taxon>
        <taxon>Agaricomycotina</taxon>
        <taxon>Agaricomycetes</taxon>
        <taxon>Agaricomycetidae</taxon>
        <taxon>Agaricales</taxon>
        <taxon>Pluteineae</taxon>
        <taxon>Pluteaceae</taxon>
        <taxon>Pluteus</taxon>
    </lineage>
</organism>
<feature type="non-terminal residue" evidence="1">
    <location>
        <position position="66"/>
    </location>
</feature>
<reference evidence="1 2" key="1">
    <citation type="journal article" date="2019" name="Nat. Ecol. Evol.">
        <title>Megaphylogeny resolves global patterns of mushroom evolution.</title>
        <authorList>
            <person name="Varga T."/>
            <person name="Krizsan K."/>
            <person name="Foldi C."/>
            <person name="Dima B."/>
            <person name="Sanchez-Garcia M."/>
            <person name="Sanchez-Ramirez S."/>
            <person name="Szollosi G.J."/>
            <person name="Szarkandi J.G."/>
            <person name="Papp V."/>
            <person name="Albert L."/>
            <person name="Andreopoulos W."/>
            <person name="Angelini C."/>
            <person name="Antonin V."/>
            <person name="Barry K.W."/>
            <person name="Bougher N.L."/>
            <person name="Buchanan P."/>
            <person name="Buyck B."/>
            <person name="Bense V."/>
            <person name="Catcheside P."/>
            <person name="Chovatia M."/>
            <person name="Cooper J."/>
            <person name="Damon W."/>
            <person name="Desjardin D."/>
            <person name="Finy P."/>
            <person name="Geml J."/>
            <person name="Haridas S."/>
            <person name="Hughes K."/>
            <person name="Justo A."/>
            <person name="Karasinski D."/>
            <person name="Kautmanova I."/>
            <person name="Kiss B."/>
            <person name="Kocsube S."/>
            <person name="Kotiranta H."/>
            <person name="LaButti K.M."/>
            <person name="Lechner B.E."/>
            <person name="Liimatainen K."/>
            <person name="Lipzen A."/>
            <person name="Lukacs Z."/>
            <person name="Mihaltcheva S."/>
            <person name="Morgado L.N."/>
            <person name="Niskanen T."/>
            <person name="Noordeloos M.E."/>
            <person name="Ohm R.A."/>
            <person name="Ortiz-Santana B."/>
            <person name="Ovrebo C."/>
            <person name="Racz N."/>
            <person name="Riley R."/>
            <person name="Savchenko A."/>
            <person name="Shiryaev A."/>
            <person name="Soop K."/>
            <person name="Spirin V."/>
            <person name="Szebenyi C."/>
            <person name="Tomsovsky M."/>
            <person name="Tulloss R.E."/>
            <person name="Uehling J."/>
            <person name="Grigoriev I.V."/>
            <person name="Vagvolgyi C."/>
            <person name="Papp T."/>
            <person name="Martin F.M."/>
            <person name="Miettinen O."/>
            <person name="Hibbett D.S."/>
            <person name="Nagy L.G."/>
        </authorList>
    </citation>
    <scope>NUCLEOTIDE SEQUENCE [LARGE SCALE GENOMIC DNA]</scope>
    <source>
        <strain evidence="1 2">NL-1719</strain>
    </source>
</reference>
<gene>
    <name evidence="1" type="ORF">BDN72DRAFT_842597</name>
</gene>
<sequence length="66" mass="7382">MPSISYQINAIQPRRPSTIPKRGNILRRSQTKPKTKTNKSSLSMLSDIPPTPAKTDRISFLLSNAM</sequence>
<keyword evidence="2" id="KW-1185">Reference proteome</keyword>
<evidence type="ECO:0000313" key="1">
    <source>
        <dbReference type="EMBL" id="TFK67831.1"/>
    </source>
</evidence>
<proteinExistence type="predicted"/>
<evidence type="ECO:0000313" key="2">
    <source>
        <dbReference type="Proteomes" id="UP000308600"/>
    </source>
</evidence>
<dbReference type="Proteomes" id="UP000308600">
    <property type="component" value="Unassembled WGS sequence"/>
</dbReference>